<keyword evidence="4" id="KW-1185">Reference proteome</keyword>
<keyword evidence="2" id="KW-0472">Membrane</keyword>
<reference evidence="3 4" key="1">
    <citation type="journal article" date="2017" name="Genome Announc.">
        <title>Genome sequence of the saprophytic ascomycete Epicoccum nigrum ICMP 19927 strain isolated from New Zealand.</title>
        <authorList>
            <person name="Fokin M."/>
            <person name="Fleetwood D."/>
            <person name="Weir B.S."/>
            <person name="Villas-Boas S.G."/>
        </authorList>
    </citation>
    <scope>NUCLEOTIDE SEQUENCE [LARGE SCALE GENOMIC DNA]</scope>
    <source>
        <strain evidence="3 4">ICMP 19927</strain>
    </source>
</reference>
<dbReference type="InParanoid" id="A0A1Y2LVV6"/>
<feature type="region of interest" description="Disordered" evidence="1">
    <location>
        <begin position="75"/>
        <end position="119"/>
    </location>
</feature>
<protein>
    <submittedName>
        <fullName evidence="3">Uncharacterized protein</fullName>
    </submittedName>
</protein>
<dbReference type="EMBL" id="KZ107847">
    <property type="protein sequence ID" value="OSS47752.1"/>
    <property type="molecule type" value="Genomic_DNA"/>
</dbReference>
<evidence type="ECO:0000313" key="4">
    <source>
        <dbReference type="Proteomes" id="UP000193240"/>
    </source>
</evidence>
<feature type="region of interest" description="Disordered" evidence="1">
    <location>
        <begin position="164"/>
        <end position="185"/>
    </location>
</feature>
<feature type="transmembrane region" description="Helical" evidence="2">
    <location>
        <begin position="6"/>
        <end position="29"/>
    </location>
</feature>
<keyword evidence="2" id="KW-1133">Transmembrane helix</keyword>
<name>A0A1Y2LVV6_EPING</name>
<evidence type="ECO:0000256" key="1">
    <source>
        <dbReference type="SAM" id="MobiDB-lite"/>
    </source>
</evidence>
<gene>
    <name evidence="3" type="ORF">B5807_06588</name>
</gene>
<dbReference type="Proteomes" id="UP000193240">
    <property type="component" value="Unassembled WGS sequence"/>
</dbReference>
<sequence length="185" mass="20459">MASIASASVLAVFVGTILLLKLFLLLNVLARASLIRDVTRLYTAGVALGSLLCGFVAGYKLALARSPPAITVQFPTVPSPTVESSRREHHQRKNKWGRRKGRQDRDSQTADKQNIRPERTVLTGWTGVQDNIRQDDARLREQATATPGNFQQQLTFLVTHKRTEAQGSLSNGPRKVLDVTKETLE</sequence>
<proteinExistence type="predicted"/>
<feature type="compositionally biased region" description="Basic residues" evidence="1">
    <location>
        <begin position="87"/>
        <end position="102"/>
    </location>
</feature>
<feature type="transmembrane region" description="Helical" evidence="2">
    <location>
        <begin position="41"/>
        <end position="62"/>
    </location>
</feature>
<organism evidence="3 4">
    <name type="scientific">Epicoccum nigrum</name>
    <name type="common">Soil fungus</name>
    <name type="synonym">Epicoccum purpurascens</name>
    <dbReference type="NCBI Taxonomy" id="105696"/>
    <lineage>
        <taxon>Eukaryota</taxon>
        <taxon>Fungi</taxon>
        <taxon>Dikarya</taxon>
        <taxon>Ascomycota</taxon>
        <taxon>Pezizomycotina</taxon>
        <taxon>Dothideomycetes</taxon>
        <taxon>Pleosporomycetidae</taxon>
        <taxon>Pleosporales</taxon>
        <taxon>Pleosporineae</taxon>
        <taxon>Didymellaceae</taxon>
        <taxon>Epicoccum</taxon>
    </lineage>
</organism>
<evidence type="ECO:0000313" key="3">
    <source>
        <dbReference type="EMBL" id="OSS47752.1"/>
    </source>
</evidence>
<evidence type="ECO:0000256" key="2">
    <source>
        <dbReference type="SAM" id="Phobius"/>
    </source>
</evidence>
<feature type="compositionally biased region" description="Basic and acidic residues" evidence="1">
    <location>
        <begin position="175"/>
        <end position="185"/>
    </location>
</feature>
<accession>A0A1Y2LVV6</accession>
<feature type="compositionally biased region" description="Basic and acidic residues" evidence="1">
    <location>
        <begin position="103"/>
        <end position="119"/>
    </location>
</feature>
<dbReference type="AlphaFoldDB" id="A0A1Y2LVV6"/>
<keyword evidence="2" id="KW-0812">Transmembrane</keyword>